<name>A0ABV6Z960_9HYPH</name>
<dbReference type="EMBL" id="JBHGPK010000001">
    <property type="protein sequence ID" value="MFC2248704.1"/>
    <property type="molecule type" value="Genomic_DNA"/>
</dbReference>
<sequence length="127" mass="13497">MTGTVDTRKPTETSQPLGVYVRGATAEELERGHAAALAFFVANNCTAEQAAEGAFAYEGMMMGEGGVTKEEERLAEIWEQARAVAAAAICQGWANPAPLASFGLGYTVQQLAEFSDGNWENDPHSPT</sequence>
<dbReference type="RefSeq" id="WP_394308604.1">
    <property type="nucleotide sequence ID" value="NZ_JBHGPK010000001.1"/>
</dbReference>
<evidence type="ECO:0000313" key="2">
    <source>
        <dbReference type="Proteomes" id="UP001595190"/>
    </source>
</evidence>
<accession>A0ABV6Z960</accession>
<dbReference type="Proteomes" id="UP001595190">
    <property type="component" value="Unassembled WGS sequence"/>
</dbReference>
<organism evidence="1 2">
    <name type="scientific">Labrys neptuniae</name>
    <dbReference type="NCBI Taxonomy" id="376174"/>
    <lineage>
        <taxon>Bacteria</taxon>
        <taxon>Pseudomonadati</taxon>
        <taxon>Pseudomonadota</taxon>
        <taxon>Alphaproteobacteria</taxon>
        <taxon>Hyphomicrobiales</taxon>
        <taxon>Xanthobacteraceae</taxon>
        <taxon>Labrys</taxon>
    </lineage>
</organism>
<reference evidence="1 2" key="1">
    <citation type="submission" date="2024-09" db="EMBL/GenBank/DDBJ databases">
        <title>Description of Labrys sedimenti sp. nov., isolated from a diclofenac-degrading enrichment culture, and genome-based reclassification of Labrys portucalensis as a later heterotypic synonym of Labrys neptuniae.</title>
        <authorList>
            <person name="Tancsics A."/>
            <person name="Csepanyi A."/>
        </authorList>
    </citation>
    <scope>NUCLEOTIDE SEQUENCE [LARGE SCALE GENOMIC DNA]</scope>
    <source>
        <strain evidence="1 2">LMG 23412</strain>
    </source>
</reference>
<gene>
    <name evidence="1" type="ORF">ACETRX_03680</name>
</gene>
<protein>
    <submittedName>
        <fullName evidence="1">Uncharacterized protein</fullName>
    </submittedName>
</protein>
<proteinExistence type="predicted"/>
<evidence type="ECO:0000313" key="1">
    <source>
        <dbReference type="EMBL" id="MFC2248704.1"/>
    </source>
</evidence>
<comment type="caution">
    <text evidence="1">The sequence shown here is derived from an EMBL/GenBank/DDBJ whole genome shotgun (WGS) entry which is preliminary data.</text>
</comment>